<dbReference type="Proteomes" id="UP000310689">
    <property type="component" value="Unassembled WGS sequence"/>
</dbReference>
<dbReference type="PROSITE" id="PS50195">
    <property type="entry name" value="PX"/>
    <property type="match status" value="1"/>
</dbReference>
<reference evidence="11 12" key="1">
    <citation type="submission" date="2019-03" db="EMBL/GenBank/DDBJ databases">
        <title>Sequencing 23 genomes of Wallemia ichthyophaga.</title>
        <authorList>
            <person name="Gostincar C."/>
        </authorList>
    </citation>
    <scope>NUCLEOTIDE SEQUENCE [LARGE SCALE GENOMIC DNA]</scope>
    <source>
        <strain evidence="11 12">EXF-6200</strain>
    </source>
</reference>
<feature type="compositionally biased region" description="Polar residues" evidence="9">
    <location>
        <begin position="325"/>
        <end position="334"/>
    </location>
</feature>
<feature type="region of interest" description="Disordered" evidence="9">
    <location>
        <begin position="812"/>
        <end position="873"/>
    </location>
</feature>
<dbReference type="InterPro" id="IPR036871">
    <property type="entry name" value="PX_dom_sf"/>
</dbReference>
<evidence type="ECO:0000313" key="12">
    <source>
        <dbReference type="Proteomes" id="UP000310689"/>
    </source>
</evidence>
<evidence type="ECO:0000256" key="7">
    <source>
        <dbReference type="ARBA" id="ARBA00023121"/>
    </source>
</evidence>
<dbReference type="EMBL" id="SPOI01000077">
    <property type="protein sequence ID" value="TIB38038.1"/>
    <property type="molecule type" value="Genomic_DNA"/>
</dbReference>
<dbReference type="AlphaFoldDB" id="A0A4T0J6G4"/>
<evidence type="ECO:0000256" key="8">
    <source>
        <dbReference type="ARBA" id="ARBA00023136"/>
    </source>
</evidence>
<feature type="compositionally biased region" description="Polar residues" evidence="9">
    <location>
        <begin position="507"/>
        <end position="519"/>
    </location>
</feature>
<dbReference type="SMART" id="SM01312">
    <property type="entry name" value="RTC4"/>
    <property type="match status" value="1"/>
</dbReference>
<feature type="compositionally biased region" description="Low complexity" evidence="9">
    <location>
        <begin position="305"/>
        <end position="317"/>
    </location>
</feature>
<feature type="compositionally biased region" description="Polar residues" evidence="9">
    <location>
        <begin position="863"/>
        <end position="872"/>
    </location>
</feature>
<keyword evidence="8" id="KW-0472">Membrane</keyword>
<keyword evidence="6" id="KW-0072">Autophagy</keyword>
<feature type="region of interest" description="Disordered" evidence="9">
    <location>
        <begin position="299"/>
        <end position="337"/>
    </location>
</feature>
<feature type="domain" description="PX" evidence="10">
    <location>
        <begin position="1"/>
        <end position="95"/>
    </location>
</feature>
<dbReference type="SUPFAM" id="SSF64268">
    <property type="entry name" value="PX domain"/>
    <property type="match status" value="1"/>
</dbReference>
<keyword evidence="3" id="KW-0813">Transport</keyword>
<dbReference type="GO" id="GO:0035091">
    <property type="term" value="F:phosphatidylinositol binding"/>
    <property type="evidence" value="ECO:0007669"/>
    <property type="project" value="InterPro"/>
</dbReference>
<dbReference type="GO" id="GO:0006914">
    <property type="term" value="P:autophagy"/>
    <property type="evidence" value="ECO:0007669"/>
    <property type="project" value="UniProtKB-KW"/>
</dbReference>
<dbReference type="Gene3D" id="3.30.1520.10">
    <property type="entry name" value="Phox-like domain"/>
    <property type="match status" value="1"/>
</dbReference>
<evidence type="ECO:0000256" key="5">
    <source>
        <dbReference type="ARBA" id="ARBA00022927"/>
    </source>
</evidence>
<dbReference type="Gene3D" id="1.20.1270.60">
    <property type="entry name" value="Arfaptin homology (AH) domain/BAR domain"/>
    <property type="match status" value="2"/>
</dbReference>
<feature type="region of interest" description="Disordered" evidence="9">
    <location>
        <begin position="507"/>
        <end position="747"/>
    </location>
</feature>
<dbReference type="GO" id="GO:0015031">
    <property type="term" value="P:protein transport"/>
    <property type="evidence" value="ECO:0007669"/>
    <property type="project" value="UniProtKB-KW"/>
</dbReference>
<keyword evidence="4" id="KW-0967">Endosome</keyword>
<gene>
    <name evidence="11" type="ORF">E3P86_01876</name>
</gene>
<dbReference type="PANTHER" id="PTHR46979">
    <property type="entry name" value="SORTING NEXIN-41"/>
    <property type="match status" value="1"/>
</dbReference>
<feature type="region of interest" description="Disordered" evidence="9">
    <location>
        <begin position="424"/>
        <end position="443"/>
    </location>
</feature>
<comment type="caution">
    <text evidence="11">The sequence shown here is derived from an EMBL/GenBank/DDBJ whole genome shotgun (WGS) entry which is preliminary data.</text>
</comment>
<organism evidence="11 12">
    <name type="scientific">Wallemia ichthyophaga</name>
    <dbReference type="NCBI Taxonomy" id="245174"/>
    <lineage>
        <taxon>Eukaryota</taxon>
        <taxon>Fungi</taxon>
        <taxon>Dikarya</taxon>
        <taxon>Basidiomycota</taxon>
        <taxon>Wallemiomycotina</taxon>
        <taxon>Wallemiomycetes</taxon>
        <taxon>Wallemiales</taxon>
        <taxon>Wallemiaceae</taxon>
        <taxon>Wallemia</taxon>
    </lineage>
</organism>
<evidence type="ECO:0000256" key="4">
    <source>
        <dbReference type="ARBA" id="ARBA00022753"/>
    </source>
</evidence>
<evidence type="ECO:0000256" key="6">
    <source>
        <dbReference type="ARBA" id="ARBA00023006"/>
    </source>
</evidence>
<dbReference type="CDD" id="cd06867">
    <property type="entry name" value="PX_SNX41_42"/>
    <property type="match status" value="1"/>
</dbReference>
<feature type="region of interest" description="Disordered" evidence="9">
    <location>
        <begin position="459"/>
        <end position="491"/>
    </location>
</feature>
<comment type="similarity">
    <text evidence="2">Belongs to the sorting nexin family.</text>
</comment>
<dbReference type="Pfam" id="PF00787">
    <property type="entry name" value="PX"/>
    <property type="match status" value="1"/>
</dbReference>
<dbReference type="InterPro" id="IPR027267">
    <property type="entry name" value="AH/BAR_dom_sf"/>
</dbReference>
<feature type="region of interest" description="Disordered" evidence="9">
    <location>
        <begin position="106"/>
        <end position="141"/>
    </location>
</feature>
<dbReference type="InterPro" id="IPR044106">
    <property type="entry name" value="PX_Snx41/Atg20"/>
</dbReference>
<feature type="compositionally biased region" description="Basic and acidic residues" evidence="9">
    <location>
        <begin position="839"/>
        <end position="851"/>
    </location>
</feature>
<evidence type="ECO:0000256" key="9">
    <source>
        <dbReference type="SAM" id="MobiDB-lite"/>
    </source>
</evidence>
<feature type="compositionally biased region" description="Basic and acidic residues" evidence="9">
    <location>
        <begin position="655"/>
        <end position="691"/>
    </location>
</feature>
<feature type="compositionally biased region" description="Basic and acidic residues" evidence="9">
    <location>
        <begin position="633"/>
        <end position="642"/>
    </location>
</feature>
<evidence type="ECO:0000256" key="1">
    <source>
        <dbReference type="ARBA" id="ARBA00004481"/>
    </source>
</evidence>
<feature type="compositionally biased region" description="Low complexity" evidence="9">
    <location>
        <begin position="530"/>
        <end position="546"/>
    </location>
</feature>
<dbReference type="Pfam" id="PF14474">
    <property type="entry name" value="RTC4"/>
    <property type="match status" value="1"/>
</dbReference>
<proteinExistence type="inferred from homology"/>
<feature type="compositionally biased region" description="Polar residues" evidence="9">
    <location>
        <begin position="720"/>
        <end position="742"/>
    </location>
</feature>
<sequence length="1122" mass="126233">MARKLNSLQSQQVARRYSEFESLRHVLGRLYPTLIIPPIPSKHSIGEYANKSKEETKIVTARKTTLQDFLSRIAKHPILGREHFFHKFLSAEISWKHVLNSPPISKLPRNPLHVSSNDPTNDKNVAAYASLPTPSPSQPLRRPDQRFLDSEMFTAKFAQHFESSLERVDRRTTKRWSGIANDYAELGAVFNGFGLTESDTLAAALEKIGQAVDSTYISTNAMLQAWEKDFSKPIHIYSQFAHIIKKLLEYRHQKHAQHEMLIDALGAKREHLVELERSEQEAQRLDAALSKGLSSTKLLDEPQQDQEQLQDNNNNEDSPNEQEEMPSQSILTDNSSREVKKQKSNLSFLGAISHTLQGIMDADPEATRRNSIGKTRESIQGLESALEASTYDVSYTSQTIQADLDRFQRQKVADIREMLFAPKGKKKVGPSAPFKPPSSSKVESISLEQVKDYRNQHNHIAQRKPQRQASPNTDSDEDAQTRQQLIPEKSVAMRNLKQKGLIDFTPDNSFSAVSTCSPSKSPPVSRKNRYNNNLKKSNLNKKFSSSPEAETPVEERPARQRNRTNFLLDDITGVSTQSSASPEKEESISPPFQYELRDSGSESPPSLDDAILAPSASKVRKSSLDSLSPIRKKISDNLDKSPKFAKNQIGKKRRESVDKKELDMKELSPKKKKGDKQSRKEKETGDAKKIEPPNTKINVSRSANYEDDEGEPTPKKRRCNNNIQNSTNEDVNENSIEVSNPLASKPKAKKLQRIIVANTKKPSVDPVEQSQKDGLFKECDVINSYITSVSQEEQQKPPKSSGARNRAIATAVRLSEDEDADGDVVQGKKKATTSSQPHPKKESILLSGDKRPKPKPKARAAKQQNHSNQSNIPAFFKPTVKPSDIQLCPVCDNKLPHLRTQHLKTVLKEFLNVAKLSPRTSNPYGMKAHVVAESELCTAHELDTKVIPEGQKKGYPIEHDWNRVSDRIMKLSKKIKVVIKYKESSRFWIKAREDYAKVGSKKANGLDVQFENFEDEQPGYYGEIGLMVISFTLNALSTSKPKSKIKLNQSLTNPLSPKDFIRRVLVPEVANLLIAQDRGVSTEIAEEIRRDSREYGNAVFSADMEDIAWRPQLPTDLISDSE</sequence>
<dbReference type="InterPro" id="IPR001683">
    <property type="entry name" value="PX_dom"/>
</dbReference>
<dbReference type="InterPro" id="IPR028094">
    <property type="entry name" value="RTC4_C"/>
</dbReference>
<keyword evidence="5" id="KW-0653">Protein transport</keyword>
<accession>A0A4T0J6G4</accession>
<dbReference type="GO" id="GO:0042147">
    <property type="term" value="P:retrograde transport, endosome to Golgi"/>
    <property type="evidence" value="ECO:0007669"/>
    <property type="project" value="InterPro"/>
</dbReference>
<name>A0A4T0J6G4_WALIC</name>
<dbReference type="PANTHER" id="PTHR46979:SF2">
    <property type="entry name" value="SORTING NEXIN-41"/>
    <property type="match status" value="1"/>
</dbReference>
<evidence type="ECO:0000259" key="10">
    <source>
        <dbReference type="PROSITE" id="PS50195"/>
    </source>
</evidence>
<evidence type="ECO:0000256" key="2">
    <source>
        <dbReference type="ARBA" id="ARBA00010883"/>
    </source>
</evidence>
<dbReference type="SMART" id="SM00312">
    <property type="entry name" value="PX"/>
    <property type="match status" value="1"/>
</dbReference>
<evidence type="ECO:0000256" key="3">
    <source>
        <dbReference type="ARBA" id="ARBA00022448"/>
    </source>
</evidence>
<evidence type="ECO:0000313" key="11">
    <source>
        <dbReference type="EMBL" id="TIB38038.1"/>
    </source>
</evidence>
<protein>
    <recommendedName>
        <fullName evidence="10">PX domain-containing protein</fullName>
    </recommendedName>
</protein>
<dbReference type="GO" id="GO:0010008">
    <property type="term" value="C:endosome membrane"/>
    <property type="evidence" value="ECO:0007669"/>
    <property type="project" value="UniProtKB-SubCell"/>
</dbReference>
<keyword evidence="7" id="KW-0446">Lipid-binding</keyword>
<feature type="compositionally biased region" description="Polar residues" evidence="9">
    <location>
        <begin position="113"/>
        <end position="123"/>
    </location>
</feature>
<dbReference type="InterPro" id="IPR051079">
    <property type="entry name" value="Sorting_Nexin_Autophagy"/>
</dbReference>
<comment type="subcellular location">
    <subcellularLocation>
        <location evidence="1">Endosome membrane</location>
        <topology evidence="1">Peripheral membrane protein</topology>
    </subcellularLocation>
</comment>
<dbReference type="GO" id="GO:0005829">
    <property type="term" value="C:cytosol"/>
    <property type="evidence" value="ECO:0007669"/>
    <property type="project" value="GOC"/>
</dbReference>